<sequence length="194" mass="21239">MSRSHWLHEAPVIRAIGCDWLSRHTTEEGRAFDGDRSGQLLLGRTLSLSGGRSTTVSLESLVHLIVELNRVSWAQGPVPQLGAPGRAASNCKKCITVKPGSRCVADRKQWLKVFCIMQREASARLQEHIGSIAPHPQIKIIIESVESCSCRTCGSVTELISSRERLRSRGRLRCRGRLASSPCRGGGAASCWKP</sequence>
<organism evidence="1 2">
    <name type="scientific">Pleuronectes platessa</name>
    <name type="common">European plaice</name>
    <dbReference type="NCBI Taxonomy" id="8262"/>
    <lineage>
        <taxon>Eukaryota</taxon>
        <taxon>Metazoa</taxon>
        <taxon>Chordata</taxon>
        <taxon>Craniata</taxon>
        <taxon>Vertebrata</taxon>
        <taxon>Euteleostomi</taxon>
        <taxon>Actinopterygii</taxon>
        <taxon>Neopterygii</taxon>
        <taxon>Teleostei</taxon>
        <taxon>Neoteleostei</taxon>
        <taxon>Acanthomorphata</taxon>
        <taxon>Carangaria</taxon>
        <taxon>Pleuronectiformes</taxon>
        <taxon>Pleuronectoidei</taxon>
        <taxon>Pleuronectidae</taxon>
        <taxon>Pleuronectes</taxon>
    </lineage>
</organism>
<reference evidence="1" key="1">
    <citation type="submission" date="2020-03" db="EMBL/GenBank/DDBJ databases">
        <authorList>
            <person name="Weist P."/>
        </authorList>
    </citation>
    <scope>NUCLEOTIDE SEQUENCE</scope>
</reference>
<gene>
    <name evidence="1" type="ORF">PLEPLA_LOCUS16883</name>
</gene>
<evidence type="ECO:0000313" key="1">
    <source>
        <dbReference type="EMBL" id="CAB1428908.1"/>
    </source>
</evidence>
<dbReference type="AlphaFoldDB" id="A0A9N7UF50"/>
<name>A0A9N7UF50_PLEPL</name>
<proteinExistence type="predicted"/>
<dbReference type="EMBL" id="CADEAL010001100">
    <property type="protein sequence ID" value="CAB1428908.1"/>
    <property type="molecule type" value="Genomic_DNA"/>
</dbReference>
<protein>
    <submittedName>
        <fullName evidence="1">Uncharacterized protein</fullName>
    </submittedName>
</protein>
<evidence type="ECO:0000313" key="2">
    <source>
        <dbReference type="Proteomes" id="UP001153269"/>
    </source>
</evidence>
<comment type="caution">
    <text evidence="1">The sequence shown here is derived from an EMBL/GenBank/DDBJ whole genome shotgun (WGS) entry which is preliminary data.</text>
</comment>
<accession>A0A9N7UF50</accession>
<keyword evidence="2" id="KW-1185">Reference proteome</keyword>
<dbReference type="Proteomes" id="UP001153269">
    <property type="component" value="Unassembled WGS sequence"/>
</dbReference>